<evidence type="ECO:0000256" key="6">
    <source>
        <dbReference type="ARBA" id="ARBA00022500"/>
    </source>
</evidence>
<dbReference type="Gene3D" id="1.10.287.1700">
    <property type="match status" value="1"/>
</dbReference>
<proteinExistence type="inferred from homology"/>
<evidence type="ECO:0000256" key="5">
    <source>
        <dbReference type="ARBA" id="ARBA00022475"/>
    </source>
</evidence>
<dbReference type="Proteomes" id="UP000515591">
    <property type="component" value="Chromosome"/>
</dbReference>
<sequence length="140" mass="16427">MKQRIESLDRLALLRAGKVRDVQARLAHQADLCQRCRANIQALEQLAAASSGGASPLERDNAQRYKLTLHRALAWQRRELATFEQMRERLQAELQQARFDELRLAHVRDDQLAQWHQLQARQEQRQQDAMATQSWLRGRY</sequence>
<evidence type="ECO:0000256" key="3">
    <source>
        <dbReference type="ARBA" id="ARBA00020392"/>
    </source>
</evidence>
<gene>
    <name evidence="11" type="ORF">WP8S17C03_32730</name>
</gene>
<keyword evidence="5" id="KW-1003">Cell membrane</keyword>
<evidence type="ECO:0000313" key="12">
    <source>
        <dbReference type="Proteomes" id="UP000515591"/>
    </source>
</evidence>
<keyword evidence="8" id="KW-0653">Protein transport</keyword>
<dbReference type="GO" id="GO:0071973">
    <property type="term" value="P:bacterial-type flagellum-dependent cell motility"/>
    <property type="evidence" value="ECO:0007669"/>
    <property type="project" value="InterPro"/>
</dbReference>
<evidence type="ECO:0000256" key="4">
    <source>
        <dbReference type="ARBA" id="ARBA00022448"/>
    </source>
</evidence>
<comment type="similarity">
    <text evidence="2">Belongs to the FliJ family.</text>
</comment>
<dbReference type="GO" id="GO:0005886">
    <property type="term" value="C:plasma membrane"/>
    <property type="evidence" value="ECO:0007669"/>
    <property type="project" value="UniProtKB-SubCell"/>
</dbReference>
<evidence type="ECO:0000256" key="2">
    <source>
        <dbReference type="ARBA" id="ARBA00010004"/>
    </source>
</evidence>
<keyword evidence="4" id="KW-0813">Transport</keyword>
<dbReference type="GO" id="GO:0015031">
    <property type="term" value="P:protein transport"/>
    <property type="evidence" value="ECO:0007669"/>
    <property type="project" value="UniProtKB-KW"/>
</dbReference>
<keyword evidence="9" id="KW-0472">Membrane</keyword>
<dbReference type="GO" id="GO:0006935">
    <property type="term" value="P:chemotaxis"/>
    <property type="evidence" value="ECO:0007669"/>
    <property type="project" value="UniProtKB-KW"/>
</dbReference>
<evidence type="ECO:0000313" key="11">
    <source>
        <dbReference type="EMBL" id="BBT17224.1"/>
    </source>
</evidence>
<name>A0A1I0T1A8_9GAMM</name>
<evidence type="ECO:0000256" key="7">
    <source>
        <dbReference type="ARBA" id="ARBA00022795"/>
    </source>
</evidence>
<dbReference type="EMBL" id="AP022213">
    <property type="protein sequence ID" value="BBT17224.1"/>
    <property type="molecule type" value="Genomic_DNA"/>
</dbReference>
<comment type="subcellular location">
    <subcellularLocation>
        <location evidence="1">Cell membrane</location>
        <topology evidence="1">Peripheral membrane protein</topology>
        <orientation evidence="1">Cytoplasmic side</orientation>
    </subcellularLocation>
</comment>
<evidence type="ECO:0000256" key="9">
    <source>
        <dbReference type="ARBA" id="ARBA00023136"/>
    </source>
</evidence>
<dbReference type="AlphaFoldDB" id="A0A1I0T1A8"/>
<dbReference type="GO" id="GO:0044781">
    <property type="term" value="P:bacterial-type flagellum organization"/>
    <property type="evidence" value="ECO:0007669"/>
    <property type="project" value="UniProtKB-KW"/>
</dbReference>
<evidence type="ECO:0000256" key="8">
    <source>
        <dbReference type="ARBA" id="ARBA00022927"/>
    </source>
</evidence>
<dbReference type="GO" id="GO:0009288">
    <property type="term" value="C:bacterial-type flagellum"/>
    <property type="evidence" value="ECO:0007669"/>
    <property type="project" value="InterPro"/>
</dbReference>
<dbReference type="STRING" id="319939.SAMN05216263_102308"/>
<dbReference type="Pfam" id="PF02050">
    <property type="entry name" value="FliJ"/>
    <property type="match status" value="1"/>
</dbReference>
<dbReference type="RefSeq" id="WP_074967993.1">
    <property type="nucleotide sequence ID" value="NZ_AP022213.1"/>
</dbReference>
<evidence type="ECO:0000256" key="10">
    <source>
        <dbReference type="ARBA" id="ARBA00023225"/>
    </source>
</evidence>
<organism evidence="11 12">
    <name type="scientific">Metapseudomonas otitidis</name>
    <dbReference type="NCBI Taxonomy" id="319939"/>
    <lineage>
        <taxon>Bacteria</taxon>
        <taxon>Pseudomonadati</taxon>
        <taxon>Pseudomonadota</taxon>
        <taxon>Gammaproteobacteria</taxon>
        <taxon>Pseudomonadales</taxon>
        <taxon>Pseudomonadaceae</taxon>
        <taxon>Metapseudomonas</taxon>
    </lineage>
</organism>
<keyword evidence="7" id="KW-1005">Bacterial flagellum biogenesis</keyword>
<reference evidence="11 12" key="1">
    <citation type="submission" date="2019-12" db="EMBL/GenBank/DDBJ databases">
        <title>complete genome sequences of Pseudomonas otitidis str. WP8-S17-CRE-03 isolated from wastewater treatment plant effluent.</title>
        <authorList>
            <person name="Sekizuka T."/>
            <person name="Itokawa K."/>
            <person name="Yatsu K."/>
            <person name="Inamine Y."/>
            <person name="Kuroda M."/>
        </authorList>
    </citation>
    <scope>NUCLEOTIDE SEQUENCE [LARGE SCALE GENOMIC DNA]</scope>
    <source>
        <strain evidence="11 12">WP8-S17-CRE-03</strain>
    </source>
</reference>
<evidence type="ECO:0000256" key="1">
    <source>
        <dbReference type="ARBA" id="ARBA00004413"/>
    </source>
</evidence>
<keyword evidence="10" id="KW-1006">Bacterial flagellum protein export</keyword>
<protein>
    <recommendedName>
        <fullName evidence="3">Flagellar FliJ protein</fullName>
    </recommendedName>
</protein>
<accession>A0A1I0T1A8</accession>
<dbReference type="InterPro" id="IPR053716">
    <property type="entry name" value="Flag_assembly_chemotaxis_eff"/>
</dbReference>
<dbReference type="InterPro" id="IPR012823">
    <property type="entry name" value="Flagell_FliJ"/>
</dbReference>
<keyword evidence="6" id="KW-0145">Chemotaxis</keyword>